<evidence type="ECO:0000256" key="5">
    <source>
        <dbReference type="PIRSR" id="PIRSR001434-2"/>
    </source>
</evidence>
<dbReference type="EC" id="4.4.1.11" evidence="11 12"/>
<comment type="cofactor">
    <cofactor evidence="1 6">
        <name>pyridoxal 5'-phosphate</name>
        <dbReference type="ChEBI" id="CHEBI:597326"/>
    </cofactor>
</comment>
<dbReference type="Gene3D" id="3.40.640.10">
    <property type="entry name" value="Type I PLP-dependent aspartate aminotransferase-like (Major domain)"/>
    <property type="match status" value="1"/>
</dbReference>
<dbReference type="OMA" id="YGGMITF"/>
<evidence type="ECO:0000313" key="16">
    <source>
        <dbReference type="Proteomes" id="UP000411588"/>
    </source>
</evidence>
<evidence type="ECO:0000256" key="2">
    <source>
        <dbReference type="ARBA" id="ARBA00009077"/>
    </source>
</evidence>
<dbReference type="PANTHER" id="PTHR43797">
    <property type="entry name" value="HOMOCYSTEINE/CYSTEINE SYNTHASE"/>
    <property type="match status" value="1"/>
</dbReference>
<evidence type="ECO:0000313" key="10">
    <source>
        <dbReference type="EMBL" id="HBH1543694.1"/>
    </source>
</evidence>
<dbReference type="GO" id="GO:0006535">
    <property type="term" value="P:cysteine biosynthetic process from serine"/>
    <property type="evidence" value="ECO:0007669"/>
    <property type="project" value="TreeGrafter"/>
</dbReference>
<dbReference type="EMBL" id="LK932972">
    <property type="protein sequence ID" value="CDT11008.1"/>
    <property type="molecule type" value="Genomic_DNA"/>
</dbReference>
<dbReference type="EMBL" id="CAAJVP010000001">
    <property type="protein sequence ID" value="VHX93355.1"/>
    <property type="molecule type" value="Genomic_DNA"/>
</dbReference>
<dbReference type="GO" id="GO:0019346">
    <property type="term" value="P:transsulfuration"/>
    <property type="evidence" value="ECO:0007669"/>
    <property type="project" value="InterPro"/>
</dbReference>
<keyword evidence="4 5" id="KW-0663">Pyridoxal phosphate</keyword>
<dbReference type="CDD" id="cd00614">
    <property type="entry name" value="CGS_like"/>
    <property type="match status" value="1"/>
</dbReference>
<dbReference type="EMBL" id="LK932517">
    <property type="protein sequence ID" value="CDS87733.1"/>
    <property type="molecule type" value="Genomic_DNA"/>
</dbReference>
<dbReference type="SMR" id="A0A031WG21"/>
<dbReference type="GO" id="GO:0071269">
    <property type="term" value="P:L-homocysteine biosynthetic process"/>
    <property type="evidence" value="ECO:0007669"/>
    <property type="project" value="TreeGrafter"/>
</dbReference>
<dbReference type="RefSeq" id="WP_003439438.1">
    <property type="nucleotide sequence ID" value="NZ_AP031492.1"/>
</dbReference>
<dbReference type="EMBL" id="CAADAN010000003">
    <property type="protein sequence ID" value="VFD30817.1"/>
    <property type="molecule type" value="Genomic_DNA"/>
</dbReference>
<evidence type="ECO:0000313" key="15">
    <source>
        <dbReference type="Proteomes" id="UP000372533"/>
    </source>
</evidence>
<evidence type="ECO:0000313" key="9">
    <source>
        <dbReference type="EMBL" id="CDT11008.1"/>
    </source>
</evidence>
<sequence length="421" mass="46355">MYNKETICVQGNYKPGNGEPRVLPLYQSTTFKYSSIDQLAELFDLKVDGHIYSRISNPTIQAFEEKISLLEGGVSSVAVSSGQSANMLAVLNICKSGDSILCSSKVYGGTFNLLGPSLKKFGIDLISFDLDSSEDEIVELAKENTKVVFAETLANPTLEVIDFEKIANVAKRINVPFIVDNSLASPVLCNPLKYGANIVTHSTTKYLDGHASSVGGIIVDGGNFNWDNGKFPELVEPDPTYHGISYTQKFGNAAYATKARVQLLRDYGNCLSPFNAYLTNLNVETLHLRMERHSENALKIARFLEKHENVDWINYPGLEDNKYYENAKKYLSRGCSGVLSFGVRGGLENAKKFVEKLQIASLVTHVSDVRTCVIHPASTTHRQLTEEQLIASGVLPSLIRLSVGIENVEDLIADLNQALNF</sequence>
<dbReference type="EMBL" id="DAEPXK010000045">
    <property type="protein sequence ID" value="HBH1543694.1"/>
    <property type="molecule type" value="Genomic_DNA"/>
</dbReference>
<dbReference type="PIRSF" id="PIRSF001434">
    <property type="entry name" value="CGS"/>
    <property type="match status" value="1"/>
</dbReference>
<dbReference type="Proteomes" id="UP000372533">
    <property type="component" value="Unassembled WGS sequence"/>
</dbReference>
<organism evidence="7">
    <name type="scientific">Clostridioides difficile</name>
    <name type="common">Peptoclostridium difficile</name>
    <dbReference type="NCBI Taxonomy" id="1496"/>
    <lineage>
        <taxon>Bacteria</taxon>
        <taxon>Bacillati</taxon>
        <taxon>Bacillota</taxon>
        <taxon>Clostridia</taxon>
        <taxon>Peptostreptococcales</taxon>
        <taxon>Peptostreptococcaceae</taxon>
        <taxon>Clostridioides</taxon>
    </lineage>
</organism>
<dbReference type="AlphaFoldDB" id="A0A031WG21"/>
<evidence type="ECO:0000313" key="13">
    <source>
        <dbReference type="EMBL" id="VHX93355.1"/>
    </source>
</evidence>
<dbReference type="PANTHER" id="PTHR43797:SF3">
    <property type="entry name" value="O-ACETYLHOMOSERINE SULFHYDRYLASE"/>
    <property type="match status" value="1"/>
</dbReference>
<dbReference type="GeneID" id="66354242"/>
<protein>
    <submittedName>
        <fullName evidence="11">Methionine gamma-lyase</fullName>
    </submittedName>
    <submittedName>
        <fullName evidence="7">O-acetylhomoserine (Thiol)-lyase</fullName>
    </submittedName>
    <submittedName>
        <fullName evidence="10">O-acetylhomoserine aminocarboxypropyltransferase/cysteine synthase</fullName>
    </submittedName>
    <submittedName>
        <fullName evidence="8">O-acetylhomoserine sulfhydrylase</fullName>
        <ecNumber evidence="7 8">2.5.1.49</ecNumber>
        <ecNumber evidence="11 12">4.4.1.11</ecNumber>
    </submittedName>
</protein>
<dbReference type="Gene3D" id="3.90.1150.10">
    <property type="entry name" value="Aspartate Aminotransferase, domain 1"/>
    <property type="match status" value="1"/>
</dbReference>
<reference evidence="13 15" key="3">
    <citation type="submission" date="2019-04" db="EMBL/GenBank/DDBJ databases">
        <authorList>
            <consortium name="Pathogen Informatics"/>
        </authorList>
    </citation>
    <scope>NUCLEOTIDE SEQUENCE [LARGE SCALE GENOMIC DNA]</scope>
    <source>
        <strain evidence="16">clo34</strain>
        <strain evidence="12">Clo34</strain>
        <strain evidence="13">Tl291</strain>
        <strain evidence="15">tl291</strain>
        <strain evidence="11 14">VRECD0157</strain>
    </source>
</reference>
<accession>A0A031WG21</accession>
<gene>
    <name evidence="8" type="primary">metY</name>
    <name evidence="11" type="synonym">mdeA_2</name>
    <name evidence="9" type="ORF">BN1095_310134</name>
    <name evidence="8" type="ORF">BN1096_630005</name>
    <name evidence="7" type="ORF">BN1097_620005</name>
    <name evidence="10" type="ORF">KRM00_003225</name>
    <name evidence="13" type="ORF">SAMEA1402366_00278</name>
    <name evidence="12" type="ORF">SAMEA1402399_01262</name>
    <name evidence="11" type="ORF">SAMEA3375112_00945</name>
</gene>
<name>A0A031WG21_CLODI</name>
<dbReference type="SUPFAM" id="SSF53383">
    <property type="entry name" value="PLP-dependent transferases"/>
    <property type="match status" value="1"/>
</dbReference>
<dbReference type="GO" id="GO:0018826">
    <property type="term" value="F:methionine gamma-lyase activity"/>
    <property type="evidence" value="ECO:0007669"/>
    <property type="project" value="UniProtKB-EC"/>
</dbReference>
<evidence type="ECO:0000313" key="7">
    <source>
        <dbReference type="EMBL" id="CDS87052.1"/>
    </source>
</evidence>
<dbReference type="EC" id="2.5.1.49" evidence="7 8"/>
<evidence type="ECO:0000256" key="4">
    <source>
        <dbReference type="ARBA" id="ARBA00022898"/>
    </source>
</evidence>
<dbReference type="FunFam" id="3.40.640.10:FF:000035">
    <property type="entry name" value="O-succinylhomoserine sulfhydrylase"/>
    <property type="match status" value="1"/>
</dbReference>
<reference evidence="10" key="4">
    <citation type="submission" date="2021-06" db="EMBL/GenBank/DDBJ databases">
        <authorList>
            <consortium name="NCBI Pathogen Detection Project"/>
        </authorList>
    </citation>
    <scope>NUCLEOTIDE SEQUENCE</scope>
    <source>
        <strain evidence="10">HN1000</strain>
    </source>
</reference>
<evidence type="ECO:0000256" key="1">
    <source>
        <dbReference type="ARBA" id="ARBA00001933"/>
    </source>
</evidence>
<dbReference type="Proteomes" id="UP000411588">
    <property type="component" value="Unassembled WGS sequence"/>
</dbReference>
<dbReference type="InterPro" id="IPR000277">
    <property type="entry name" value="Cys/Met-Metab_PyrdxlP-dep_enz"/>
</dbReference>
<dbReference type="KEGG" id="pdf:CD630DERM_18250"/>
<dbReference type="PATRIC" id="fig|1496.1373.peg.1315"/>
<dbReference type="Proteomes" id="UP000189137">
    <property type="component" value="Unassembled WGS sequence"/>
</dbReference>
<dbReference type="EMBL" id="FUPS01000002">
    <property type="protein sequence ID" value="SJR98238.1"/>
    <property type="molecule type" value="Genomic_DNA"/>
</dbReference>
<dbReference type="GO" id="GO:0005737">
    <property type="term" value="C:cytoplasm"/>
    <property type="evidence" value="ECO:0007669"/>
    <property type="project" value="TreeGrafter"/>
</dbReference>
<dbReference type="Pfam" id="PF01053">
    <property type="entry name" value="Cys_Met_Meta_PP"/>
    <property type="match status" value="1"/>
</dbReference>
<dbReference type="GO" id="GO:0030170">
    <property type="term" value="F:pyridoxal phosphate binding"/>
    <property type="evidence" value="ECO:0007669"/>
    <property type="project" value="InterPro"/>
</dbReference>
<dbReference type="GO" id="GO:0003961">
    <property type="term" value="F:O-acetylhomoserine aminocarboxypropyltransferase activity"/>
    <property type="evidence" value="ECO:0007669"/>
    <property type="project" value="UniProtKB-EC"/>
</dbReference>
<dbReference type="InterPro" id="IPR015424">
    <property type="entry name" value="PyrdxlP-dep_Trfase"/>
</dbReference>
<keyword evidence="7" id="KW-0456">Lyase</keyword>
<evidence type="ECO:0000256" key="3">
    <source>
        <dbReference type="ARBA" id="ARBA00022679"/>
    </source>
</evidence>
<dbReference type="InterPro" id="IPR015421">
    <property type="entry name" value="PyrdxlP-dep_Trfase_major"/>
</dbReference>
<evidence type="ECO:0000313" key="8">
    <source>
        <dbReference type="EMBL" id="CDS87733.1"/>
    </source>
</evidence>
<reference evidence="7" key="1">
    <citation type="submission" date="2014-07" db="EMBL/GenBank/DDBJ databases">
        <authorList>
            <person name="Monot Marc"/>
        </authorList>
    </citation>
    <scope>NUCLEOTIDE SEQUENCE</scope>
    <source>
        <strain evidence="9">7032989</strain>
        <strain evidence="7">7032994</strain>
    </source>
</reference>
<reference evidence="10" key="2">
    <citation type="journal article" date="2018" name="Genome Biol.">
        <title>SKESA: strategic k-mer extension for scrupulous assemblies.</title>
        <authorList>
            <person name="Souvorov A."/>
            <person name="Agarwala R."/>
            <person name="Lipman D.J."/>
        </authorList>
    </citation>
    <scope>NUCLEOTIDE SEQUENCE</scope>
    <source>
        <strain evidence="10">HN1000</strain>
    </source>
</reference>
<dbReference type="Proteomes" id="UP000878956">
    <property type="component" value="Unassembled WGS sequence"/>
</dbReference>
<dbReference type="GO" id="GO:0004124">
    <property type="term" value="F:cysteine synthase activity"/>
    <property type="evidence" value="ECO:0007669"/>
    <property type="project" value="TreeGrafter"/>
</dbReference>
<evidence type="ECO:0000313" key="14">
    <source>
        <dbReference type="Proteomes" id="UP000189137"/>
    </source>
</evidence>
<dbReference type="NCBIfam" id="TIGR01326">
    <property type="entry name" value="OAH_OAS_sulfhy"/>
    <property type="match status" value="1"/>
</dbReference>
<keyword evidence="3 7" id="KW-0808">Transferase</keyword>
<dbReference type="InterPro" id="IPR015422">
    <property type="entry name" value="PyrdxlP-dep_Trfase_small"/>
</dbReference>
<dbReference type="EMBL" id="LK932401">
    <property type="protein sequence ID" value="CDS87052.1"/>
    <property type="molecule type" value="Genomic_DNA"/>
</dbReference>
<evidence type="ECO:0000313" key="12">
    <source>
        <dbReference type="EMBL" id="VFD30817.1"/>
    </source>
</evidence>
<feature type="modified residue" description="N6-(pyridoxal phosphate)lysine" evidence="5">
    <location>
        <position position="205"/>
    </location>
</feature>
<comment type="similarity">
    <text evidence="2 6">Belongs to the trans-sulfuration enzymes family.</text>
</comment>
<evidence type="ECO:0000313" key="11">
    <source>
        <dbReference type="EMBL" id="SJR98238.1"/>
    </source>
</evidence>
<dbReference type="InterPro" id="IPR006235">
    <property type="entry name" value="OAc-hSer/O-AcSer_sulfhydrylase"/>
</dbReference>
<proteinExistence type="inferred from homology"/>
<evidence type="ECO:0000256" key="6">
    <source>
        <dbReference type="RuleBase" id="RU362118"/>
    </source>
</evidence>